<dbReference type="CDD" id="cd19481">
    <property type="entry name" value="RecA-like_protease"/>
    <property type="match status" value="1"/>
</dbReference>
<dbReference type="EMBL" id="MU858621">
    <property type="protein sequence ID" value="KAK4205922.1"/>
    <property type="molecule type" value="Genomic_DNA"/>
</dbReference>
<keyword evidence="4" id="KW-1185">Reference proteome</keyword>
<accession>A0AAN6XWN6</accession>
<dbReference type="Gene3D" id="3.40.50.300">
    <property type="entry name" value="P-loop containing nucleotide triphosphate hydrolases"/>
    <property type="match status" value="1"/>
</dbReference>
<reference evidence="3" key="1">
    <citation type="journal article" date="2023" name="Mol. Phylogenet. Evol.">
        <title>Genome-scale phylogeny and comparative genomics of the fungal order Sordariales.</title>
        <authorList>
            <person name="Hensen N."/>
            <person name="Bonometti L."/>
            <person name="Westerberg I."/>
            <person name="Brannstrom I.O."/>
            <person name="Guillou S."/>
            <person name="Cros-Aarteil S."/>
            <person name="Calhoun S."/>
            <person name="Haridas S."/>
            <person name="Kuo A."/>
            <person name="Mondo S."/>
            <person name="Pangilinan J."/>
            <person name="Riley R."/>
            <person name="LaButti K."/>
            <person name="Andreopoulos B."/>
            <person name="Lipzen A."/>
            <person name="Chen C."/>
            <person name="Yan M."/>
            <person name="Daum C."/>
            <person name="Ng V."/>
            <person name="Clum A."/>
            <person name="Steindorff A."/>
            <person name="Ohm R.A."/>
            <person name="Martin F."/>
            <person name="Silar P."/>
            <person name="Natvig D.O."/>
            <person name="Lalanne C."/>
            <person name="Gautier V."/>
            <person name="Ament-Velasquez S.L."/>
            <person name="Kruys A."/>
            <person name="Hutchinson M.I."/>
            <person name="Powell A.J."/>
            <person name="Barry K."/>
            <person name="Miller A.N."/>
            <person name="Grigoriev I.V."/>
            <person name="Debuchy R."/>
            <person name="Gladieux P."/>
            <person name="Hiltunen Thoren M."/>
            <person name="Johannesson H."/>
        </authorList>
    </citation>
    <scope>NUCLEOTIDE SEQUENCE</scope>
    <source>
        <strain evidence="3">PSN293</strain>
    </source>
</reference>
<comment type="similarity">
    <text evidence="1">Belongs to the AAA ATPase family. BCS1 subfamily.</text>
</comment>
<proteinExistence type="inferred from homology"/>
<dbReference type="InterPro" id="IPR003959">
    <property type="entry name" value="ATPase_AAA_core"/>
</dbReference>
<dbReference type="Pfam" id="PF00004">
    <property type="entry name" value="AAA"/>
    <property type="match status" value="1"/>
</dbReference>
<dbReference type="SMART" id="SM00382">
    <property type="entry name" value="AAA"/>
    <property type="match status" value="1"/>
</dbReference>
<dbReference type="InterPro" id="IPR050747">
    <property type="entry name" value="Mitochondrial_chaperone_BCS1"/>
</dbReference>
<feature type="non-terminal residue" evidence="3">
    <location>
        <position position="1"/>
    </location>
</feature>
<sequence length="147" mass="16237">YYKQKISFHRGYLFVGPPGTGKSILVNVIATTFGLPLYVFPCNRLTPADFRRLLGCLAERCIVLFDDLDVVVGSWEVATKDHASKLSQTDLLTCFDGINSPHGVVIVATVNKAESLPPAMTREGRFDERVDFGLATKSQVEDLITPF</sequence>
<gene>
    <name evidence="3" type="ORF">QBC37DRAFT_301824</name>
</gene>
<comment type="caution">
    <text evidence="3">The sequence shown here is derived from an EMBL/GenBank/DDBJ whole genome shotgun (WGS) entry which is preliminary data.</text>
</comment>
<name>A0AAN6XWN6_9PEZI</name>
<organism evidence="3 4">
    <name type="scientific">Rhypophila decipiens</name>
    <dbReference type="NCBI Taxonomy" id="261697"/>
    <lineage>
        <taxon>Eukaryota</taxon>
        <taxon>Fungi</taxon>
        <taxon>Dikarya</taxon>
        <taxon>Ascomycota</taxon>
        <taxon>Pezizomycotina</taxon>
        <taxon>Sordariomycetes</taxon>
        <taxon>Sordariomycetidae</taxon>
        <taxon>Sordariales</taxon>
        <taxon>Naviculisporaceae</taxon>
        <taxon>Rhypophila</taxon>
    </lineage>
</organism>
<evidence type="ECO:0000259" key="2">
    <source>
        <dbReference type="SMART" id="SM00382"/>
    </source>
</evidence>
<dbReference type="GO" id="GO:0005524">
    <property type="term" value="F:ATP binding"/>
    <property type="evidence" value="ECO:0007669"/>
    <property type="project" value="InterPro"/>
</dbReference>
<dbReference type="SUPFAM" id="SSF52540">
    <property type="entry name" value="P-loop containing nucleoside triphosphate hydrolases"/>
    <property type="match status" value="1"/>
</dbReference>
<dbReference type="GO" id="GO:0016887">
    <property type="term" value="F:ATP hydrolysis activity"/>
    <property type="evidence" value="ECO:0007669"/>
    <property type="project" value="InterPro"/>
</dbReference>
<protein>
    <submittedName>
        <fullName evidence="3">P-loop containing nucleoside triphosphate hydrolase protein</fullName>
    </submittedName>
</protein>
<dbReference type="InterPro" id="IPR027417">
    <property type="entry name" value="P-loop_NTPase"/>
</dbReference>
<dbReference type="Proteomes" id="UP001301769">
    <property type="component" value="Unassembled WGS sequence"/>
</dbReference>
<evidence type="ECO:0000313" key="4">
    <source>
        <dbReference type="Proteomes" id="UP001301769"/>
    </source>
</evidence>
<reference evidence="3" key="2">
    <citation type="submission" date="2023-05" db="EMBL/GenBank/DDBJ databases">
        <authorList>
            <consortium name="Lawrence Berkeley National Laboratory"/>
            <person name="Steindorff A."/>
            <person name="Hensen N."/>
            <person name="Bonometti L."/>
            <person name="Westerberg I."/>
            <person name="Brannstrom I.O."/>
            <person name="Guillou S."/>
            <person name="Cros-Aarteil S."/>
            <person name="Calhoun S."/>
            <person name="Haridas S."/>
            <person name="Kuo A."/>
            <person name="Mondo S."/>
            <person name="Pangilinan J."/>
            <person name="Riley R."/>
            <person name="Labutti K."/>
            <person name="Andreopoulos B."/>
            <person name="Lipzen A."/>
            <person name="Chen C."/>
            <person name="Yanf M."/>
            <person name="Daum C."/>
            <person name="Ng V."/>
            <person name="Clum A."/>
            <person name="Ohm R."/>
            <person name="Martin F."/>
            <person name="Silar P."/>
            <person name="Natvig D."/>
            <person name="Lalanne C."/>
            <person name="Gautier V."/>
            <person name="Ament-Velasquez S.L."/>
            <person name="Kruys A."/>
            <person name="Hutchinson M.I."/>
            <person name="Powell A.J."/>
            <person name="Barry K."/>
            <person name="Miller A.N."/>
            <person name="Grigoriev I.V."/>
            <person name="Debuchy R."/>
            <person name="Gladieux P."/>
            <person name="Thoren M.H."/>
            <person name="Johannesson H."/>
        </authorList>
    </citation>
    <scope>NUCLEOTIDE SEQUENCE</scope>
    <source>
        <strain evidence="3">PSN293</strain>
    </source>
</reference>
<dbReference type="AlphaFoldDB" id="A0AAN6XWN6"/>
<feature type="domain" description="AAA+ ATPase" evidence="2">
    <location>
        <begin position="8"/>
        <end position="136"/>
    </location>
</feature>
<dbReference type="PANTHER" id="PTHR23070">
    <property type="entry name" value="BCS1 AAA-TYPE ATPASE"/>
    <property type="match status" value="1"/>
</dbReference>
<evidence type="ECO:0000313" key="3">
    <source>
        <dbReference type="EMBL" id="KAK4205922.1"/>
    </source>
</evidence>
<evidence type="ECO:0000256" key="1">
    <source>
        <dbReference type="ARBA" id="ARBA00007448"/>
    </source>
</evidence>
<dbReference type="InterPro" id="IPR003593">
    <property type="entry name" value="AAA+_ATPase"/>
</dbReference>
<keyword evidence="3" id="KW-0378">Hydrolase</keyword>